<evidence type="ECO:0000313" key="2">
    <source>
        <dbReference type="EMBL" id="CAL67512.1"/>
    </source>
</evidence>
<protein>
    <submittedName>
        <fullName evidence="2">Uncharacterized protein</fullName>
    </submittedName>
</protein>
<dbReference type="KEGG" id="gfo:GFO_2556"/>
<feature type="transmembrane region" description="Helical" evidence="1">
    <location>
        <begin position="155"/>
        <end position="175"/>
    </location>
</feature>
<dbReference type="STRING" id="411154.GFO_2556"/>
<dbReference type="EMBL" id="CU207366">
    <property type="protein sequence ID" value="CAL67512.1"/>
    <property type="molecule type" value="Genomic_DNA"/>
</dbReference>
<accession>A0M4G7</accession>
<organism evidence="2 3">
    <name type="scientific">Christiangramia forsetii (strain DSM 17595 / CGMCC 1.15422 / KT0803)</name>
    <name type="common">Gramella forsetii</name>
    <dbReference type="NCBI Taxonomy" id="411154"/>
    <lineage>
        <taxon>Bacteria</taxon>
        <taxon>Pseudomonadati</taxon>
        <taxon>Bacteroidota</taxon>
        <taxon>Flavobacteriia</taxon>
        <taxon>Flavobacteriales</taxon>
        <taxon>Flavobacteriaceae</taxon>
        <taxon>Christiangramia</taxon>
    </lineage>
</organism>
<keyword evidence="1" id="KW-1133">Transmembrane helix</keyword>
<keyword evidence="1" id="KW-0472">Membrane</keyword>
<proteinExistence type="predicted"/>
<dbReference type="HOGENOM" id="CLU_091995_0_0_10"/>
<dbReference type="AlphaFoldDB" id="A0M4G7"/>
<dbReference type="eggNOG" id="COG3127">
    <property type="taxonomic scope" value="Bacteria"/>
</dbReference>
<name>A0M4G7_CHRFK</name>
<feature type="transmembrane region" description="Helical" evidence="1">
    <location>
        <begin position="37"/>
        <end position="63"/>
    </location>
</feature>
<dbReference type="Proteomes" id="UP000000755">
    <property type="component" value="Chromosome"/>
</dbReference>
<feature type="transmembrane region" description="Helical" evidence="1">
    <location>
        <begin position="128"/>
        <end position="149"/>
    </location>
</feature>
<reference evidence="2 3" key="1">
    <citation type="journal article" date="2006" name="Environ. Microbiol.">
        <title>Whole genome analysis of the marine Bacteroidetes'Gramella forsetii' reveals adaptations to degradation of polymeric organic matter.</title>
        <authorList>
            <person name="Bauer M."/>
            <person name="Kube M."/>
            <person name="Teeling H."/>
            <person name="Richter M."/>
            <person name="Lombardot T."/>
            <person name="Allers E."/>
            <person name="Wuerdemann C.A."/>
            <person name="Quast C."/>
            <person name="Kuhl H."/>
            <person name="Knaust F."/>
            <person name="Woebken D."/>
            <person name="Bischof K."/>
            <person name="Mussmann M."/>
            <person name="Choudhuri J.V."/>
            <person name="Meyer F."/>
            <person name="Reinhardt R."/>
            <person name="Amann R.I."/>
            <person name="Gloeckner F.O."/>
        </authorList>
    </citation>
    <scope>NUCLEOTIDE SEQUENCE [LARGE SCALE GENOMIC DNA]</scope>
    <source>
        <strain evidence="2 3">KT0803</strain>
    </source>
</reference>
<keyword evidence="1" id="KW-0812">Transmembrane</keyword>
<feature type="transmembrane region" description="Helical" evidence="1">
    <location>
        <begin position="86"/>
        <end position="108"/>
    </location>
</feature>
<sequence>MKFFIVLCISKYFKMENEKYLQDLSEIKNMMNRSSRFISLSGLSGIFAGIYAIIGAMTAKLILAQNASVYINGYDSVVANIEKSDLVMQLVLVAIAVLVLAIGTAVFLTTRKARNNNQKIWDNTSKRLLINFFAPLFAGGIFCLVLLQYELVGLIAPAMLIFYGLALVHASKYTFGDLKGLGYANLILGLIATQFIGYGIYFWAVGFGIFHIIYGIWMHNKYDRKAAE</sequence>
<gene>
    <name evidence="2" type="ordered locus">GFO_2556</name>
</gene>
<evidence type="ECO:0000313" key="3">
    <source>
        <dbReference type="Proteomes" id="UP000000755"/>
    </source>
</evidence>
<feature type="transmembrane region" description="Helical" evidence="1">
    <location>
        <begin position="187"/>
        <end position="214"/>
    </location>
</feature>
<evidence type="ECO:0000256" key="1">
    <source>
        <dbReference type="SAM" id="Phobius"/>
    </source>
</evidence>